<evidence type="ECO:0000256" key="1">
    <source>
        <dbReference type="SAM" id="Phobius"/>
    </source>
</evidence>
<dbReference type="RefSeq" id="WP_179264216.1">
    <property type="nucleotide sequence ID" value="NZ_CP058601.1"/>
</dbReference>
<accession>A0A7D5GK89</accession>
<feature type="transmembrane region" description="Helical" evidence="1">
    <location>
        <begin position="51"/>
        <end position="70"/>
    </location>
</feature>
<evidence type="ECO:0000313" key="2">
    <source>
        <dbReference type="EMBL" id="QLG51067.1"/>
    </source>
</evidence>
<feature type="transmembrane region" description="Helical" evidence="1">
    <location>
        <begin position="77"/>
        <end position="101"/>
    </location>
</feature>
<proteinExistence type="predicted"/>
<dbReference type="KEGG" id="haly:HYG82_20650"/>
<keyword evidence="1" id="KW-1133">Transmembrane helix</keyword>
<dbReference type="OrthoDB" id="387289at2157"/>
<keyword evidence="3" id="KW-1185">Reference proteome</keyword>
<evidence type="ECO:0008006" key="4">
    <source>
        <dbReference type="Google" id="ProtNLM"/>
    </source>
</evidence>
<feature type="transmembrane region" description="Helical" evidence="1">
    <location>
        <begin position="12"/>
        <end position="31"/>
    </location>
</feature>
<gene>
    <name evidence="2" type="ORF">HYG82_20650</name>
</gene>
<protein>
    <recommendedName>
        <fullName evidence="4">DUF998 domain-containing protein</fullName>
    </recommendedName>
</protein>
<feature type="transmembrane region" description="Helical" evidence="1">
    <location>
        <begin position="113"/>
        <end position="137"/>
    </location>
</feature>
<dbReference type="EMBL" id="CP058601">
    <property type="protein sequence ID" value="QLG51067.1"/>
    <property type="molecule type" value="Genomic_DNA"/>
</dbReference>
<reference evidence="2 3" key="1">
    <citation type="submission" date="2020-07" db="EMBL/GenBank/DDBJ databases">
        <authorList>
            <person name="Cui H."/>
        </authorList>
    </citation>
    <scope>NUCLEOTIDE SEQUENCE [LARGE SCALE GENOMIC DNA]</scope>
    <source>
        <strain evidence="2 3">YPL8</strain>
    </source>
</reference>
<dbReference type="GeneID" id="56035755"/>
<feature type="transmembrane region" description="Helical" evidence="1">
    <location>
        <begin position="174"/>
        <end position="193"/>
    </location>
</feature>
<organism evidence="2 3">
    <name type="scientific">Natrinema halophilum</name>
    <dbReference type="NCBI Taxonomy" id="1699371"/>
    <lineage>
        <taxon>Archaea</taxon>
        <taxon>Methanobacteriati</taxon>
        <taxon>Methanobacteriota</taxon>
        <taxon>Stenosarchaea group</taxon>
        <taxon>Halobacteria</taxon>
        <taxon>Halobacteriales</taxon>
        <taxon>Natrialbaceae</taxon>
        <taxon>Natrinema</taxon>
    </lineage>
</organism>
<feature type="transmembrane region" description="Helical" evidence="1">
    <location>
        <begin position="149"/>
        <end position="168"/>
    </location>
</feature>
<name>A0A7D5GK89_9EURY</name>
<sequence length="212" mass="22747">MGRDIRRQWKVLERWCPMVFLFAGTLLVGYATFNGIHAFTGIEYESAENVFGPGGFALGFLGLLGLYPALRDRSPKLARVGAICAVLGAVAFSVFVVANLGEIAGLISPDPPAWAVVFLAMAAIGMISGYLTFAVAVVRSDVHSRMLGLLLLVPLAIFATMLTTSRVGFFPQELAFAISSGQALAYLAIGYILRTGRTRTEREIPSNDVIVS</sequence>
<dbReference type="AlphaFoldDB" id="A0A7D5GK89"/>
<keyword evidence="1" id="KW-0812">Transmembrane</keyword>
<keyword evidence="1" id="KW-0472">Membrane</keyword>
<dbReference type="Proteomes" id="UP000509241">
    <property type="component" value="Chromosome"/>
</dbReference>
<evidence type="ECO:0000313" key="3">
    <source>
        <dbReference type="Proteomes" id="UP000509241"/>
    </source>
</evidence>